<name>K0N9Z4_DESTT</name>
<feature type="transmembrane region" description="Helical" evidence="1">
    <location>
        <begin position="292"/>
        <end position="311"/>
    </location>
</feature>
<keyword evidence="1" id="KW-1133">Transmembrane helix</keyword>
<dbReference type="OrthoDB" id="7061993at2"/>
<evidence type="ECO:0000313" key="4">
    <source>
        <dbReference type="Proteomes" id="UP000007347"/>
    </source>
</evidence>
<dbReference type="AlphaFoldDB" id="K0N9Z4"/>
<dbReference type="EMBL" id="FO203503">
    <property type="protein sequence ID" value="CCK80834.1"/>
    <property type="molecule type" value="Genomic_DNA"/>
</dbReference>
<evidence type="ECO:0000259" key="2">
    <source>
        <dbReference type="Pfam" id="PF05226"/>
    </source>
</evidence>
<dbReference type="Pfam" id="PF05226">
    <property type="entry name" value="CHASE2"/>
    <property type="match status" value="1"/>
</dbReference>
<proteinExistence type="predicted"/>
<evidence type="ECO:0000313" key="3">
    <source>
        <dbReference type="EMBL" id="CCK80834.1"/>
    </source>
</evidence>
<dbReference type="STRING" id="651182.TOL2_C26750"/>
<feature type="transmembrane region" description="Helical" evidence="1">
    <location>
        <begin position="349"/>
        <end position="368"/>
    </location>
</feature>
<dbReference type="KEGG" id="dto:TOL2_C26750"/>
<protein>
    <recommendedName>
        <fullName evidence="2">CHASE2 domain-containing protein</fullName>
    </recommendedName>
</protein>
<evidence type="ECO:0000256" key="1">
    <source>
        <dbReference type="SAM" id="Phobius"/>
    </source>
</evidence>
<sequence length="377" mass="43558">MYEGVTLKDEKKENAIVWLNIDNDTYEDKKWNNLFFTPRDQLKELIKFSVKEGADIVIVDVNFGYTVGPESSNDYKTGDEDFKKFLETYSQKSGRKAKIILAGTFDYNETYRCVEKRESFLDEVVFGDIYWGDPMFHVEEDGTIRRFQLWEPICSTKSGQVIPSIPLLIKILKNTEESIKKGSNLHDFSPDCLKIKLTDKEIRKRIIYSMPWKPGKKDPVETSEFLKVISAGKTCDCKAEDIKGKIVMIGGSHDDCQDFCKTPLGWMPGSLVIINAIHSLLHFDENKEGLCWWKKISIFTLFVIIISFFFTRFDSFKACILSNMAIVVILLFLMILFPTRLFLLSPDVLYSFVMPWIIVNILNSLLCFKDFIFRSGD</sequence>
<dbReference type="HOGENOM" id="CLU_733056_0_0_7"/>
<organism evidence="3 4">
    <name type="scientific">Desulfobacula toluolica (strain DSM 7467 / Tol2)</name>
    <dbReference type="NCBI Taxonomy" id="651182"/>
    <lineage>
        <taxon>Bacteria</taxon>
        <taxon>Pseudomonadati</taxon>
        <taxon>Thermodesulfobacteriota</taxon>
        <taxon>Desulfobacteria</taxon>
        <taxon>Desulfobacterales</taxon>
        <taxon>Desulfobacteraceae</taxon>
        <taxon>Desulfobacula</taxon>
    </lineage>
</organism>
<dbReference type="InterPro" id="IPR007890">
    <property type="entry name" value="CHASE2"/>
</dbReference>
<feature type="transmembrane region" description="Helical" evidence="1">
    <location>
        <begin position="318"/>
        <end position="337"/>
    </location>
</feature>
<accession>K0N9Z4</accession>
<feature type="domain" description="CHASE2" evidence="2">
    <location>
        <begin position="13"/>
        <end position="305"/>
    </location>
</feature>
<keyword evidence="4" id="KW-1185">Reference proteome</keyword>
<keyword evidence="1" id="KW-0812">Transmembrane</keyword>
<reference evidence="3 4" key="1">
    <citation type="journal article" date="2013" name="Environ. Microbiol.">
        <title>Complete genome, catabolic sub-proteomes and key-metabolites of Desulfobacula toluolica Tol2, a marine, aromatic compound-degrading, sulfate-reducing bacterium.</title>
        <authorList>
            <person name="Wohlbrand L."/>
            <person name="Jacob J.H."/>
            <person name="Kube M."/>
            <person name="Mussmann M."/>
            <person name="Jarling R."/>
            <person name="Beck A."/>
            <person name="Amann R."/>
            <person name="Wilkes H."/>
            <person name="Reinhardt R."/>
            <person name="Rabus R."/>
        </authorList>
    </citation>
    <scope>NUCLEOTIDE SEQUENCE [LARGE SCALE GENOMIC DNA]</scope>
    <source>
        <strain evidence="4">DSM 7467 / Tol2</strain>
    </source>
</reference>
<keyword evidence="1" id="KW-0472">Membrane</keyword>
<gene>
    <name evidence="3" type="ordered locus">TOL2_C26750</name>
</gene>
<dbReference type="Proteomes" id="UP000007347">
    <property type="component" value="Chromosome"/>
</dbReference>